<dbReference type="Proteomes" id="UP001295684">
    <property type="component" value="Unassembled WGS sequence"/>
</dbReference>
<feature type="region of interest" description="Disordered" evidence="1">
    <location>
        <begin position="92"/>
        <end position="178"/>
    </location>
</feature>
<comment type="caution">
    <text evidence="2">The sequence shown here is derived from an EMBL/GenBank/DDBJ whole genome shotgun (WGS) entry which is preliminary data.</text>
</comment>
<evidence type="ECO:0000256" key="1">
    <source>
        <dbReference type="SAM" id="MobiDB-lite"/>
    </source>
</evidence>
<evidence type="ECO:0000313" key="3">
    <source>
        <dbReference type="Proteomes" id="UP001295684"/>
    </source>
</evidence>
<dbReference type="EMBL" id="CAMPGE010023286">
    <property type="protein sequence ID" value="CAI2381243.1"/>
    <property type="molecule type" value="Genomic_DNA"/>
</dbReference>
<organism evidence="2 3">
    <name type="scientific">Euplotes crassus</name>
    <dbReference type="NCBI Taxonomy" id="5936"/>
    <lineage>
        <taxon>Eukaryota</taxon>
        <taxon>Sar</taxon>
        <taxon>Alveolata</taxon>
        <taxon>Ciliophora</taxon>
        <taxon>Intramacronucleata</taxon>
        <taxon>Spirotrichea</taxon>
        <taxon>Hypotrichia</taxon>
        <taxon>Euplotida</taxon>
        <taxon>Euplotidae</taxon>
        <taxon>Moneuplotes</taxon>
    </lineage>
</organism>
<gene>
    <name evidence="2" type="ORF">ECRASSUSDP1_LOCUS22694</name>
</gene>
<accession>A0AAD1XYH2</accession>
<keyword evidence="3" id="KW-1185">Reference proteome</keyword>
<protein>
    <submittedName>
        <fullName evidence="2">Uncharacterized protein</fullName>
    </submittedName>
</protein>
<proteinExistence type="predicted"/>
<feature type="compositionally biased region" description="Polar residues" evidence="1">
    <location>
        <begin position="92"/>
        <end position="116"/>
    </location>
</feature>
<name>A0AAD1XYH2_EUPCR</name>
<feature type="compositionally biased region" description="Basic and acidic residues" evidence="1">
    <location>
        <begin position="152"/>
        <end position="162"/>
    </location>
</feature>
<feature type="region of interest" description="Disordered" evidence="1">
    <location>
        <begin position="521"/>
        <end position="555"/>
    </location>
</feature>
<sequence>MSAFSQDPIPLPTDSRSSKLSPRTLLNKKLQRNTNIMENHKGHVTQLEKEIEFRKLLSNRLHLTSMIDSYKNIKSLPEDHIPQKFVQISQKFHPSTKPSTSKFLKSYLPQPSQSSKAAELIQSPTEPPKNPALTTSYHKMRPKTSRLPKNSVTKDKRRENVQKRKRRKRRASVEQKDGFTQAQFYQHLRHMSMPQKDFRKSIVVKRCMAKQNQDLEMNEGEKAKERPKTARTQCYSKTPQMMESSVVHAIINKDENAILEHAAQHFGEESVAHYTLEKEKLKPTYTHVPKQLKIRKTVKRSSKNIKHPFTCNLVDGELRNLNSYSPVSITPRNLDRRAASCQELDDRGTNEGLDEEKGNFIGFHRTHTPYLEINTKNSKRESSAVNSKGKLTVDLTSFGTVHKHDSQILKPRLKKSKTKNLNLDQKRTKRIFTKKISKRRPKSSYGYKTQDRLKIQGSKKYKVSQKSYKEKGPWNSDLTDENFFIGKDSRAPKKNKSLVKKPTDHYSGNIDLKDILRPLTSSSKVPSQVRRQRGRCSPPKPKPLAPLSKGGGFKNPAPKLKSVAVGTDLKQIVNLKFTSNDKIYYQEGHQSVSGGVSDTESEKVSVGGWKEIIDDMVQGWTQPVGVYIENKKLNHNNPML</sequence>
<evidence type="ECO:0000313" key="2">
    <source>
        <dbReference type="EMBL" id="CAI2381243.1"/>
    </source>
</evidence>
<reference evidence="2" key="1">
    <citation type="submission" date="2023-07" db="EMBL/GenBank/DDBJ databases">
        <authorList>
            <consortium name="AG Swart"/>
            <person name="Singh M."/>
            <person name="Singh A."/>
            <person name="Seah K."/>
            <person name="Emmerich C."/>
        </authorList>
    </citation>
    <scope>NUCLEOTIDE SEQUENCE</scope>
    <source>
        <strain evidence="2">DP1</strain>
    </source>
</reference>
<feature type="region of interest" description="Disordered" evidence="1">
    <location>
        <begin position="1"/>
        <end position="21"/>
    </location>
</feature>
<dbReference type="AlphaFoldDB" id="A0AAD1XYH2"/>